<dbReference type="PRINTS" id="PR00019">
    <property type="entry name" value="LEURICHRPT"/>
</dbReference>
<dbReference type="InterPro" id="IPR032675">
    <property type="entry name" value="LRR_dom_sf"/>
</dbReference>
<feature type="signal peptide" evidence="11">
    <location>
        <begin position="1"/>
        <end position="19"/>
    </location>
</feature>
<evidence type="ECO:0000313" key="14">
    <source>
        <dbReference type="RefSeq" id="XP_027342959.1"/>
    </source>
</evidence>
<evidence type="ECO:0000256" key="5">
    <source>
        <dbReference type="ARBA" id="ARBA00022692"/>
    </source>
</evidence>
<keyword evidence="3" id="KW-1003">Cell membrane</keyword>
<comment type="similarity">
    <text evidence="2">Belongs to the RLP family.</text>
</comment>
<dbReference type="PROSITE" id="PS51450">
    <property type="entry name" value="LRR"/>
    <property type="match status" value="1"/>
</dbReference>
<organism evidence="13 14">
    <name type="scientific">Abrus precatorius</name>
    <name type="common">Indian licorice</name>
    <name type="synonym">Glycine abrus</name>
    <dbReference type="NCBI Taxonomy" id="3816"/>
    <lineage>
        <taxon>Eukaryota</taxon>
        <taxon>Viridiplantae</taxon>
        <taxon>Streptophyta</taxon>
        <taxon>Embryophyta</taxon>
        <taxon>Tracheophyta</taxon>
        <taxon>Spermatophyta</taxon>
        <taxon>Magnoliopsida</taxon>
        <taxon>eudicotyledons</taxon>
        <taxon>Gunneridae</taxon>
        <taxon>Pentapetalae</taxon>
        <taxon>rosids</taxon>
        <taxon>fabids</taxon>
        <taxon>Fabales</taxon>
        <taxon>Fabaceae</taxon>
        <taxon>Papilionoideae</taxon>
        <taxon>50 kb inversion clade</taxon>
        <taxon>NPAAA clade</taxon>
        <taxon>indigoferoid/millettioid clade</taxon>
        <taxon>Abreae</taxon>
        <taxon>Abrus</taxon>
    </lineage>
</organism>
<dbReference type="PROSITE" id="PS51257">
    <property type="entry name" value="PROKAR_LIPOPROTEIN"/>
    <property type="match status" value="1"/>
</dbReference>
<dbReference type="GO" id="GO:0005886">
    <property type="term" value="C:plasma membrane"/>
    <property type="evidence" value="ECO:0007669"/>
    <property type="project" value="UniProtKB-SubCell"/>
</dbReference>
<reference evidence="14" key="2">
    <citation type="submission" date="2025-08" db="UniProtKB">
        <authorList>
            <consortium name="RefSeq"/>
        </authorList>
    </citation>
    <scope>IDENTIFICATION</scope>
    <source>
        <tissue evidence="14">Young leaves</tissue>
    </source>
</reference>
<dbReference type="PANTHER" id="PTHR48062:SF67">
    <property type="entry name" value="LEUCINE-RICH REPEAT-CONTAINING N-TERMINAL PLANT-TYPE DOMAIN-CONTAINING PROTEIN"/>
    <property type="match status" value="1"/>
</dbReference>
<keyword evidence="11" id="KW-0732">Signal</keyword>
<evidence type="ECO:0000256" key="4">
    <source>
        <dbReference type="ARBA" id="ARBA00022614"/>
    </source>
</evidence>
<comment type="subcellular location">
    <subcellularLocation>
        <location evidence="1">Cell membrane</location>
        <topology evidence="1">Single-pass type I membrane protein</topology>
    </subcellularLocation>
</comment>
<dbReference type="FunFam" id="3.80.10.10:FF:000095">
    <property type="entry name" value="LRR receptor-like serine/threonine-protein kinase GSO1"/>
    <property type="match status" value="1"/>
</dbReference>
<feature type="transmembrane region" description="Helical" evidence="10">
    <location>
        <begin position="926"/>
        <end position="947"/>
    </location>
</feature>
<sequence length="976" mass="110122">MELRWKKAWLLLFWTIVLCHVLGTSGCFQEQKGALLDFKATYSNETLLASWVNDPKANCCAWERVTCDSSSGHVIHLSLHHLHRNRDMGFYGLCSNYTHLNWFLFLSFTELRSLRLSDNCFDGITWKQDYKSKLTLKKLETLDLDYNQFNESIMELMSTLPSLKDLTVSANGIGGPFPMKELPRLQNLELLDLSYNRLGKPFIIQAFDYMTDKFVDNVHANWSTLTTLNLATLKNLTTLNLANNELDKGILSSLVTLPALKYLFLGYNSMEGDVDDKVLANLSKLEVLDLERSFTNASFPNQGLCKMKQLQELHLAANNFIGTLDACLGNLTSLRILDLTYNSLTGRIPVPLIARLTSLEYFSLSLNNFEGTFSLNIFANHSKLKGLELNFMNSKTFQVETENPRWIAPFQLEHLEISHCQVNLPTKVIPTFLSYQKGLRYIDLSGNNLVGMFPNWLIANNPQLEVVSLNDNTFTGPFKLPFDLSHRMDKMYKLDLSHNQIRGELPNNIGFYIPHLQQFDVSSNMFDGHIPTSIGEMSSLRGLHLENNSFSGNVPEHIFNGCISLIDLKMDNNQLNGTLPNGIGNLRLSTLTASSNNLEGEITKEFCELELDILDLSYNKFSGALPACFKMPSYLFLQGNSLTGMITEAFTNSHGMEAIDLSDNKFTGTIPERINFDYLRFLLLAGNQLHGHLPNFLCQIRNVHILDLSRNNFTGSIPSCFNKFTFEDKQLDFSPHSSNLEPSTLFSLYDVNQKIGQFKGTFELGEVQFITKGSSLSYKADVILQMSGLDLSSNQLTGEIPPQIGDLHGLHALNLSHNRLNGAIPESIQKLENIESLDLSNNNLSGQIPLQLQDLNSLSVFNVSYNNLSGKAPDKGQFGTFDESSYKGNPYLTWSVSNRGNATLLPPSTLLNDGKKNHSAIDFTSFYWSFVASYVMILIVLATILWINPHWRRAWLYFVEGFLLKCFGQSLEDAFY</sequence>
<dbReference type="SUPFAM" id="SSF52047">
    <property type="entry name" value="RNI-like"/>
    <property type="match status" value="1"/>
</dbReference>
<protein>
    <submittedName>
        <fullName evidence="14">Receptor-like protein 56</fullName>
    </submittedName>
</protein>
<accession>A0A8B8KJA0</accession>
<keyword evidence="8 10" id="KW-0472">Membrane</keyword>
<evidence type="ECO:0000256" key="9">
    <source>
        <dbReference type="ARBA" id="ARBA00023180"/>
    </source>
</evidence>
<dbReference type="SMART" id="SM00369">
    <property type="entry name" value="LRR_TYP"/>
    <property type="match status" value="9"/>
</dbReference>
<dbReference type="OrthoDB" id="4691307at2759"/>
<evidence type="ECO:0000256" key="10">
    <source>
        <dbReference type="SAM" id="Phobius"/>
    </source>
</evidence>
<feature type="domain" description="Leucine-rich repeat-containing N-terminal plant-type" evidence="12">
    <location>
        <begin position="30"/>
        <end position="68"/>
    </location>
</feature>
<dbReference type="Pfam" id="PF13855">
    <property type="entry name" value="LRR_8"/>
    <property type="match status" value="1"/>
</dbReference>
<dbReference type="Pfam" id="PF00560">
    <property type="entry name" value="LRR_1"/>
    <property type="match status" value="5"/>
</dbReference>
<dbReference type="PANTHER" id="PTHR48062">
    <property type="entry name" value="RECEPTOR-LIKE PROTEIN 14"/>
    <property type="match status" value="1"/>
</dbReference>
<dbReference type="SUPFAM" id="SSF52058">
    <property type="entry name" value="L domain-like"/>
    <property type="match status" value="2"/>
</dbReference>
<evidence type="ECO:0000256" key="2">
    <source>
        <dbReference type="ARBA" id="ARBA00009592"/>
    </source>
</evidence>
<keyword evidence="9" id="KW-0325">Glycoprotein</keyword>
<dbReference type="InterPro" id="IPR013210">
    <property type="entry name" value="LRR_N_plant-typ"/>
</dbReference>
<evidence type="ECO:0000256" key="6">
    <source>
        <dbReference type="ARBA" id="ARBA00022737"/>
    </source>
</evidence>
<keyword evidence="4" id="KW-0433">Leucine-rich repeat</keyword>
<evidence type="ECO:0000259" key="12">
    <source>
        <dbReference type="Pfam" id="PF08263"/>
    </source>
</evidence>
<keyword evidence="6" id="KW-0677">Repeat</keyword>
<proteinExistence type="inferred from homology"/>
<dbReference type="Pfam" id="PF08263">
    <property type="entry name" value="LRRNT_2"/>
    <property type="match status" value="1"/>
</dbReference>
<evidence type="ECO:0000256" key="1">
    <source>
        <dbReference type="ARBA" id="ARBA00004251"/>
    </source>
</evidence>
<evidence type="ECO:0000256" key="11">
    <source>
        <dbReference type="SAM" id="SignalP"/>
    </source>
</evidence>
<evidence type="ECO:0000256" key="8">
    <source>
        <dbReference type="ARBA" id="ARBA00023136"/>
    </source>
</evidence>
<name>A0A8B8KJA0_ABRPR</name>
<evidence type="ECO:0000256" key="3">
    <source>
        <dbReference type="ARBA" id="ARBA00022475"/>
    </source>
</evidence>
<keyword evidence="13" id="KW-1185">Reference proteome</keyword>
<dbReference type="AlphaFoldDB" id="A0A8B8KJA0"/>
<dbReference type="InterPro" id="IPR051502">
    <property type="entry name" value="RLP_Defense_Trigger"/>
</dbReference>
<dbReference type="RefSeq" id="XP_027342959.1">
    <property type="nucleotide sequence ID" value="XM_027487158.1"/>
</dbReference>
<keyword evidence="5 10" id="KW-0812">Transmembrane</keyword>
<dbReference type="KEGG" id="aprc:113855517"/>
<evidence type="ECO:0000313" key="13">
    <source>
        <dbReference type="Proteomes" id="UP000694853"/>
    </source>
</evidence>
<dbReference type="InterPro" id="IPR003591">
    <property type="entry name" value="Leu-rich_rpt_typical-subtyp"/>
</dbReference>
<dbReference type="Gene3D" id="3.80.10.10">
    <property type="entry name" value="Ribonuclease Inhibitor"/>
    <property type="match status" value="5"/>
</dbReference>
<evidence type="ECO:0000256" key="7">
    <source>
        <dbReference type="ARBA" id="ARBA00022989"/>
    </source>
</evidence>
<keyword evidence="7 10" id="KW-1133">Transmembrane helix</keyword>
<dbReference type="FunFam" id="3.80.10.10:FF:000213">
    <property type="entry name" value="Tyrosine-sulfated glycopeptide receptor 1"/>
    <property type="match status" value="1"/>
</dbReference>
<dbReference type="GeneID" id="113855517"/>
<gene>
    <name evidence="14" type="primary">LOC113855517</name>
</gene>
<feature type="chain" id="PRO_5034697892" evidence="11">
    <location>
        <begin position="20"/>
        <end position="976"/>
    </location>
</feature>
<dbReference type="Proteomes" id="UP000694853">
    <property type="component" value="Unplaced"/>
</dbReference>
<reference evidence="13" key="1">
    <citation type="journal article" date="2019" name="Toxins">
        <title>Detection of Abrin-Like and Prepropulchellin-Like Toxin Genes and Transcripts Using Whole Genome Sequencing and Full-Length Transcript Sequencing of Abrus precatorius.</title>
        <authorList>
            <person name="Hovde B.T."/>
            <person name="Daligault H.E."/>
            <person name="Hanschen E.R."/>
            <person name="Kunde Y.A."/>
            <person name="Johnson M.B."/>
            <person name="Starkenburg S.R."/>
            <person name="Johnson S.L."/>
        </authorList>
    </citation>
    <scope>NUCLEOTIDE SEQUENCE [LARGE SCALE GENOMIC DNA]</scope>
</reference>
<dbReference type="InterPro" id="IPR001611">
    <property type="entry name" value="Leu-rich_rpt"/>
</dbReference>